<keyword evidence="4" id="KW-1185">Reference proteome</keyword>
<keyword evidence="2" id="KW-0732">Signal</keyword>
<organism evidence="3 4">
    <name type="scientific">Nesterenkonia alkaliphila</name>
    <dbReference type="NCBI Taxonomy" id="1463631"/>
    <lineage>
        <taxon>Bacteria</taxon>
        <taxon>Bacillati</taxon>
        <taxon>Actinomycetota</taxon>
        <taxon>Actinomycetes</taxon>
        <taxon>Micrococcales</taxon>
        <taxon>Micrococcaceae</taxon>
        <taxon>Nesterenkonia</taxon>
    </lineage>
</organism>
<evidence type="ECO:0008006" key="5">
    <source>
        <dbReference type="Google" id="ProtNLM"/>
    </source>
</evidence>
<dbReference type="PROSITE" id="PS51257">
    <property type="entry name" value="PROKAR_LIPOPROTEIN"/>
    <property type="match status" value="1"/>
</dbReference>
<reference evidence="3 4" key="1">
    <citation type="submission" date="2019-12" db="EMBL/GenBank/DDBJ databases">
        <title>Nesterenkonia muleiensis sp. nov., a novel actinobacterium isolated from sap of Populus euphratica.</title>
        <authorList>
            <person name="Wang R."/>
        </authorList>
    </citation>
    <scope>NUCLEOTIDE SEQUENCE [LARGE SCALE GENOMIC DNA]</scope>
    <source>
        <strain evidence="3 4">F10</strain>
    </source>
</reference>
<dbReference type="AlphaFoldDB" id="A0A7K1UKL0"/>
<dbReference type="RefSeq" id="WP_157324452.1">
    <property type="nucleotide sequence ID" value="NZ_BMFX01000014.1"/>
</dbReference>
<feature type="chain" id="PRO_5029621038" description="SH3 domain-containing protein" evidence="2">
    <location>
        <begin position="27"/>
        <end position="215"/>
    </location>
</feature>
<feature type="compositionally biased region" description="Acidic residues" evidence="1">
    <location>
        <begin position="100"/>
        <end position="123"/>
    </location>
</feature>
<proteinExistence type="predicted"/>
<comment type="caution">
    <text evidence="3">The sequence shown here is derived from an EMBL/GenBank/DDBJ whole genome shotgun (WGS) entry which is preliminary data.</text>
</comment>
<feature type="region of interest" description="Disordered" evidence="1">
    <location>
        <begin position="27"/>
        <end position="125"/>
    </location>
</feature>
<feature type="signal peptide" evidence="2">
    <location>
        <begin position="1"/>
        <end position="26"/>
    </location>
</feature>
<gene>
    <name evidence="3" type="ORF">GNZ21_11440</name>
</gene>
<dbReference type="EMBL" id="WRPM01000080">
    <property type="protein sequence ID" value="MVT26964.1"/>
    <property type="molecule type" value="Genomic_DNA"/>
</dbReference>
<name>A0A7K1UKL0_9MICC</name>
<accession>A0A7K1UKL0</accession>
<feature type="compositionally biased region" description="Acidic residues" evidence="1">
    <location>
        <begin position="64"/>
        <end position="77"/>
    </location>
</feature>
<dbReference type="Proteomes" id="UP000460157">
    <property type="component" value="Unassembled WGS sequence"/>
</dbReference>
<evidence type="ECO:0000256" key="2">
    <source>
        <dbReference type="SAM" id="SignalP"/>
    </source>
</evidence>
<evidence type="ECO:0000313" key="3">
    <source>
        <dbReference type="EMBL" id="MVT26964.1"/>
    </source>
</evidence>
<protein>
    <recommendedName>
        <fullName evidence="5">SH3 domain-containing protein</fullName>
    </recommendedName>
</protein>
<sequence>MQNIRKITTTPLTFSAAALLALSACGVEEDTEPNGENEEIATPTEEQEPPEQEPTEGENGNGEEAPEPTEEETEEPGPENGENGEQPDVELPPGGAERIAEEDIDPETQGELVEDGDFSDEGEPIGFNELAADREPIEAFAAPPASDADEDREVAAELSAEDTVLLGGREVLAARADGIWVEVELADGYGWVEIFVLEGYEHPDGPDGGGEPIDG</sequence>
<evidence type="ECO:0000313" key="4">
    <source>
        <dbReference type="Proteomes" id="UP000460157"/>
    </source>
</evidence>
<feature type="compositionally biased region" description="Acidic residues" evidence="1">
    <location>
        <begin position="27"/>
        <end position="56"/>
    </location>
</feature>
<evidence type="ECO:0000256" key="1">
    <source>
        <dbReference type="SAM" id="MobiDB-lite"/>
    </source>
</evidence>